<dbReference type="Gene3D" id="1.25.40.10">
    <property type="entry name" value="Tetratricopeptide repeat domain"/>
    <property type="match status" value="1"/>
</dbReference>
<evidence type="ECO:0000256" key="3">
    <source>
        <dbReference type="ARBA" id="ARBA00022989"/>
    </source>
</evidence>
<evidence type="ECO:0000259" key="7">
    <source>
        <dbReference type="Pfam" id="PF04932"/>
    </source>
</evidence>
<feature type="repeat" description="TPR" evidence="5">
    <location>
        <begin position="591"/>
        <end position="624"/>
    </location>
</feature>
<organism evidence="8 9">
    <name type="scientific">Candidatus Lloydbacteria bacterium RIFCSPLOWO2_01_FULL_50_20</name>
    <dbReference type="NCBI Taxonomy" id="1798665"/>
    <lineage>
        <taxon>Bacteria</taxon>
        <taxon>Candidatus Lloydiibacteriota</taxon>
    </lineage>
</organism>
<sequence>MSFRDTLRYAILTGAFAIPFVVLYIADGMFFPFITGKNFTFRIIVELMLGAWVLLMFIDATYRPKFTWILGAAGIFLAVIALADFLGENPYRSFWSNYERMEGLIAHIHLFLYFIIMGSVLQTETVWRWFWRTELGVSLLVAFNAFSQLQGWGAVHQSSNRLDATFGNSTYLAVYVLFNFFLAMFLFFREGKENPRARFIYLVIALVNVVVLYYTQTRGAILGLVGGIFLALLLSALFDREHPERRKYAISGVVGIIVLIGSFIAFRDTAWIQSNTTLSRVANISLSDPTTQSRFMIWNMSWEGFKERPILGWGQENFLYVFSKHYNPKMWNQEPWFDRSHDVFFDWLIAGGALGLLSYLSLFFAALYYIWSSRNKHLSVVERGIFTGMLAGYFVHNIFVFDNLTSYLVFFALLAYLHTQNVENESTETVREHKRSGKEKEKELEAGDLLIAASIIIVITAGTVYFLNIRNIDANIALINAIRPEGVLVDGPNGEKEIALEAVIERGGIGKTEAREQLAQIALQTTDSRVPANIRQQFYDLTMNKFEGAIADDPNDLRTISFAAVFYERFGQFDKSLQYFKKAIELSPKRQESYLDLSQQFLIQGNYDEAEAVTKTAYELDPTYPAAALAYTVTLVYQKKLDEVEKVLAPFKEKGAPVIYENRLISAYGANRNFGKVVELVNERIARGYATGRDYFSLAGGYDGLGQTANALAAIRQGMSVDPSLKEEGEKMIAQLMGGGAQ</sequence>
<keyword evidence="4 6" id="KW-0472">Membrane</keyword>
<feature type="transmembrane region" description="Helical" evidence="6">
    <location>
        <begin position="347"/>
        <end position="371"/>
    </location>
</feature>
<dbReference type="InterPro" id="IPR007016">
    <property type="entry name" value="O-antigen_ligase-rel_domated"/>
</dbReference>
<dbReference type="Pfam" id="PF14559">
    <property type="entry name" value="TPR_19"/>
    <property type="match status" value="1"/>
</dbReference>
<feature type="transmembrane region" description="Helical" evidence="6">
    <location>
        <begin position="199"/>
        <end position="215"/>
    </location>
</feature>
<keyword evidence="5" id="KW-0802">TPR repeat</keyword>
<feature type="transmembrane region" description="Helical" evidence="6">
    <location>
        <begin position="221"/>
        <end position="239"/>
    </location>
</feature>
<comment type="caution">
    <text evidence="8">The sequence shown here is derived from an EMBL/GenBank/DDBJ whole genome shotgun (WGS) entry which is preliminary data.</text>
</comment>
<name>A0A1G2DFT5_9BACT</name>
<feature type="transmembrane region" description="Helical" evidence="6">
    <location>
        <begin position="65"/>
        <end position="83"/>
    </location>
</feature>
<feature type="transmembrane region" description="Helical" evidence="6">
    <location>
        <begin position="449"/>
        <end position="467"/>
    </location>
</feature>
<feature type="transmembrane region" description="Helical" evidence="6">
    <location>
        <begin position="129"/>
        <end position="149"/>
    </location>
</feature>
<feature type="transmembrane region" description="Helical" evidence="6">
    <location>
        <begin position="392"/>
        <end position="417"/>
    </location>
</feature>
<evidence type="ECO:0000256" key="6">
    <source>
        <dbReference type="SAM" id="Phobius"/>
    </source>
</evidence>
<reference evidence="8 9" key="1">
    <citation type="journal article" date="2016" name="Nat. Commun.">
        <title>Thousands of microbial genomes shed light on interconnected biogeochemical processes in an aquifer system.</title>
        <authorList>
            <person name="Anantharaman K."/>
            <person name="Brown C.T."/>
            <person name="Hug L.A."/>
            <person name="Sharon I."/>
            <person name="Castelle C.J."/>
            <person name="Probst A.J."/>
            <person name="Thomas B.C."/>
            <person name="Singh A."/>
            <person name="Wilkins M.J."/>
            <person name="Karaoz U."/>
            <person name="Brodie E.L."/>
            <person name="Williams K.H."/>
            <person name="Hubbard S.S."/>
            <person name="Banfield J.F."/>
        </authorList>
    </citation>
    <scope>NUCLEOTIDE SEQUENCE [LARGE SCALE GENOMIC DNA]</scope>
</reference>
<dbReference type="EMBL" id="MHLP01000021">
    <property type="protein sequence ID" value="OGZ12517.1"/>
    <property type="molecule type" value="Genomic_DNA"/>
</dbReference>
<dbReference type="SUPFAM" id="SSF48452">
    <property type="entry name" value="TPR-like"/>
    <property type="match status" value="1"/>
</dbReference>
<feature type="transmembrane region" description="Helical" evidence="6">
    <location>
        <begin position="7"/>
        <end position="27"/>
    </location>
</feature>
<dbReference type="PANTHER" id="PTHR37422:SF13">
    <property type="entry name" value="LIPOPOLYSACCHARIDE BIOSYNTHESIS PROTEIN PA4999-RELATED"/>
    <property type="match status" value="1"/>
</dbReference>
<comment type="subcellular location">
    <subcellularLocation>
        <location evidence="1">Membrane</location>
        <topology evidence="1">Multi-pass membrane protein</topology>
    </subcellularLocation>
</comment>
<gene>
    <name evidence="8" type="ORF">A2942_00190</name>
</gene>
<evidence type="ECO:0000313" key="9">
    <source>
        <dbReference type="Proteomes" id="UP000178534"/>
    </source>
</evidence>
<dbReference type="Proteomes" id="UP000178534">
    <property type="component" value="Unassembled WGS sequence"/>
</dbReference>
<dbReference type="InterPro" id="IPR011990">
    <property type="entry name" value="TPR-like_helical_dom_sf"/>
</dbReference>
<dbReference type="SMART" id="SM00028">
    <property type="entry name" value="TPR"/>
    <property type="match status" value="3"/>
</dbReference>
<protein>
    <recommendedName>
        <fullName evidence="7">O-antigen ligase-related domain-containing protein</fullName>
    </recommendedName>
</protein>
<dbReference type="InterPro" id="IPR051533">
    <property type="entry name" value="WaaL-like"/>
</dbReference>
<evidence type="ECO:0000256" key="2">
    <source>
        <dbReference type="ARBA" id="ARBA00022692"/>
    </source>
</evidence>
<dbReference type="Pfam" id="PF04932">
    <property type="entry name" value="Wzy_C"/>
    <property type="match status" value="1"/>
</dbReference>
<dbReference type="Pfam" id="PF13181">
    <property type="entry name" value="TPR_8"/>
    <property type="match status" value="1"/>
</dbReference>
<evidence type="ECO:0000313" key="8">
    <source>
        <dbReference type="EMBL" id="OGZ12517.1"/>
    </source>
</evidence>
<evidence type="ECO:0000256" key="5">
    <source>
        <dbReference type="PROSITE-ProRule" id="PRU00339"/>
    </source>
</evidence>
<feature type="repeat" description="TPR" evidence="5">
    <location>
        <begin position="557"/>
        <end position="590"/>
    </location>
</feature>
<dbReference type="PANTHER" id="PTHR37422">
    <property type="entry name" value="TEICHURONIC ACID BIOSYNTHESIS PROTEIN TUAE"/>
    <property type="match status" value="1"/>
</dbReference>
<feature type="transmembrane region" description="Helical" evidence="6">
    <location>
        <begin position="169"/>
        <end position="187"/>
    </location>
</feature>
<feature type="transmembrane region" description="Helical" evidence="6">
    <location>
        <begin position="103"/>
        <end position="122"/>
    </location>
</feature>
<evidence type="ECO:0000256" key="1">
    <source>
        <dbReference type="ARBA" id="ARBA00004141"/>
    </source>
</evidence>
<dbReference type="PROSITE" id="PS50005">
    <property type="entry name" value="TPR"/>
    <property type="match status" value="2"/>
</dbReference>
<feature type="domain" description="O-antigen ligase-related" evidence="7">
    <location>
        <begin position="205"/>
        <end position="360"/>
    </location>
</feature>
<proteinExistence type="predicted"/>
<feature type="transmembrane region" description="Helical" evidence="6">
    <location>
        <begin position="39"/>
        <end position="58"/>
    </location>
</feature>
<dbReference type="STRING" id="1798665.A2942_00190"/>
<keyword evidence="3 6" id="KW-1133">Transmembrane helix</keyword>
<dbReference type="GO" id="GO:0016020">
    <property type="term" value="C:membrane"/>
    <property type="evidence" value="ECO:0007669"/>
    <property type="project" value="UniProtKB-SubCell"/>
</dbReference>
<dbReference type="AlphaFoldDB" id="A0A1G2DFT5"/>
<keyword evidence="2 6" id="KW-0812">Transmembrane</keyword>
<feature type="transmembrane region" description="Helical" evidence="6">
    <location>
        <begin position="248"/>
        <end position="266"/>
    </location>
</feature>
<dbReference type="InterPro" id="IPR019734">
    <property type="entry name" value="TPR_rpt"/>
</dbReference>
<evidence type="ECO:0000256" key="4">
    <source>
        <dbReference type="ARBA" id="ARBA00023136"/>
    </source>
</evidence>
<accession>A0A1G2DFT5</accession>